<name>A0A7C9H482_9FIRM</name>
<dbReference type="RefSeq" id="WP_154301036.1">
    <property type="nucleotide sequence ID" value="NZ_WKRD01000007.1"/>
</dbReference>
<accession>A0A7C9H482</accession>
<dbReference type="EMBL" id="WKRD01000007">
    <property type="protein sequence ID" value="MSC57841.1"/>
    <property type="molecule type" value="Genomic_DNA"/>
</dbReference>
<dbReference type="Proteomes" id="UP000481964">
    <property type="component" value="Unassembled WGS sequence"/>
</dbReference>
<evidence type="ECO:0000313" key="1">
    <source>
        <dbReference type="EMBL" id="MSC57841.1"/>
    </source>
</evidence>
<sequence>MRFKNVFCTQLYKDTFSKVLKEDEFTHGDEILVDMEEPDGDRISYIIMHHGHSISDCKAFVTTTDENVLIAVFDLWGKFYKCYIIKNDSIKNVEVENVLGGKEIKFDGESQYGKISVKMAAVNRQFGTDLKFQREHLQLFAANLKRISENPKCFIQDKDQVNSNNNIDSDEISIDLSLVELTDTQRRQLIGNRKFEDFNLESHNINIIYGVYEANRDIVLTLTSFTSTILTQDGGDYNYCILYKEKEYGVTYGFNWDDKKLNGIHNRTPFCQNVVESMVRYYEDSFHERSELEENVRKRFEKEYNMEIHDFLKFYIENVMDNS</sequence>
<protein>
    <submittedName>
        <fullName evidence="1">Uncharacterized protein</fullName>
    </submittedName>
</protein>
<proteinExistence type="predicted"/>
<dbReference type="AlphaFoldDB" id="A0A7C9H482"/>
<reference evidence="1 2" key="1">
    <citation type="journal article" date="2019" name="Nat. Med.">
        <title>A library of human gut bacterial isolates paired with longitudinal multiomics data enables mechanistic microbiome research.</title>
        <authorList>
            <person name="Poyet M."/>
            <person name="Groussin M."/>
            <person name="Gibbons S.M."/>
            <person name="Avila-Pacheco J."/>
            <person name="Jiang X."/>
            <person name="Kearney S.M."/>
            <person name="Perrotta A.R."/>
            <person name="Berdy B."/>
            <person name="Zhao S."/>
            <person name="Lieberman T.D."/>
            <person name="Swanson P.K."/>
            <person name="Smith M."/>
            <person name="Roesemann S."/>
            <person name="Alexander J.E."/>
            <person name="Rich S.A."/>
            <person name="Livny J."/>
            <person name="Vlamakis H."/>
            <person name="Clish C."/>
            <person name="Bullock K."/>
            <person name="Deik A."/>
            <person name="Scott J."/>
            <person name="Pierce K.A."/>
            <person name="Xavier R.J."/>
            <person name="Alm E.J."/>
        </authorList>
    </citation>
    <scope>NUCLEOTIDE SEQUENCE [LARGE SCALE GENOMIC DNA]</scope>
    <source>
        <strain evidence="1 2">BIOML-A1</strain>
    </source>
</reference>
<comment type="caution">
    <text evidence="1">The sequence shown here is derived from an EMBL/GenBank/DDBJ whole genome shotgun (WGS) entry which is preliminary data.</text>
</comment>
<organism evidence="1 2">
    <name type="scientific">Lachnospira eligens</name>
    <dbReference type="NCBI Taxonomy" id="39485"/>
    <lineage>
        <taxon>Bacteria</taxon>
        <taxon>Bacillati</taxon>
        <taxon>Bacillota</taxon>
        <taxon>Clostridia</taxon>
        <taxon>Lachnospirales</taxon>
        <taxon>Lachnospiraceae</taxon>
        <taxon>Lachnospira</taxon>
    </lineage>
</organism>
<gene>
    <name evidence="1" type="ORF">GKE48_10380</name>
</gene>
<evidence type="ECO:0000313" key="2">
    <source>
        <dbReference type="Proteomes" id="UP000481964"/>
    </source>
</evidence>